<accession>A0A9P6DFX0</accession>
<reference evidence="2" key="1">
    <citation type="journal article" date="2020" name="Nat. Commun.">
        <title>Large-scale genome sequencing of mycorrhizal fungi provides insights into the early evolution of symbiotic traits.</title>
        <authorList>
            <person name="Miyauchi S."/>
            <person name="Kiss E."/>
            <person name="Kuo A."/>
            <person name="Drula E."/>
            <person name="Kohler A."/>
            <person name="Sanchez-Garcia M."/>
            <person name="Morin E."/>
            <person name="Andreopoulos B."/>
            <person name="Barry K.W."/>
            <person name="Bonito G."/>
            <person name="Buee M."/>
            <person name="Carver A."/>
            <person name="Chen C."/>
            <person name="Cichocki N."/>
            <person name="Clum A."/>
            <person name="Culley D."/>
            <person name="Crous P.W."/>
            <person name="Fauchery L."/>
            <person name="Girlanda M."/>
            <person name="Hayes R.D."/>
            <person name="Keri Z."/>
            <person name="LaButti K."/>
            <person name="Lipzen A."/>
            <person name="Lombard V."/>
            <person name="Magnuson J."/>
            <person name="Maillard F."/>
            <person name="Murat C."/>
            <person name="Nolan M."/>
            <person name="Ohm R.A."/>
            <person name="Pangilinan J."/>
            <person name="Pereira M.F."/>
            <person name="Perotto S."/>
            <person name="Peter M."/>
            <person name="Pfister S."/>
            <person name="Riley R."/>
            <person name="Sitrit Y."/>
            <person name="Stielow J.B."/>
            <person name="Szollosi G."/>
            <person name="Zifcakova L."/>
            <person name="Stursova M."/>
            <person name="Spatafora J.W."/>
            <person name="Tedersoo L."/>
            <person name="Vaario L.M."/>
            <person name="Yamada A."/>
            <person name="Yan M."/>
            <person name="Wang P."/>
            <person name="Xu J."/>
            <person name="Bruns T."/>
            <person name="Baldrian P."/>
            <person name="Vilgalys R."/>
            <person name="Dunand C."/>
            <person name="Henrissat B."/>
            <person name="Grigoriev I.V."/>
            <person name="Hibbett D."/>
            <person name="Nagy L.G."/>
            <person name="Martin F.M."/>
        </authorList>
    </citation>
    <scope>NUCLEOTIDE SEQUENCE</scope>
    <source>
        <strain evidence="2">UP504</strain>
    </source>
</reference>
<comment type="caution">
    <text evidence="2">The sequence shown here is derived from an EMBL/GenBank/DDBJ whole genome shotgun (WGS) entry which is preliminary data.</text>
</comment>
<feature type="compositionally biased region" description="Low complexity" evidence="1">
    <location>
        <begin position="64"/>
        <end position="76"/>
    </location>
</feature>
<organism evidence="2 3">
    <name type="scientific">Hydnum rufescens UP504</name>
    <dbReference type="NCBI Taxonomy" id="1448309"/>
    <lineage>
        <taxon>Eukaryota</taxon>
        <taxon>Fungi</taxon>
        <taxon>Dikarya</taxon>
        <taxon>Basidiomycota</taxon>
        <taxon>Agaricomycotina</taxon>
        <taxon>Agaricomycetes</taxon>
        <taxon>Cantharellales</taxon>
        <taxon>Hydnaceae</taxon>
        <taxon>Hydnum</taxon>
    </lineage>
</organism>
<dbReference type="Proteomes" id="UP000886523">
    <property type="component" value="Unassembled WGS sequence"/>
</dbReference>
<proteinExistence type="predicted"/>
<gene>
    <name evidence="2" type="ORF">BS47DRAFT_895136</name>
</gene>
<dbReference type="EMBL" id="MU129460">
    <property type="protein sequence ID" value="KAF9503062.1"/>
    <property type="molecule type" value="Genomic_DNA"/>
</dbReference>
<protein>
    <submittedName>
        <fullName evidence="2">Uncharacterized protein</fullName>
    </submittedName>
</protein>
<feature type="compositionally biased region" description="Low complexity" evidence="1">
    <location>
        <begin position="29"/>
        <end position="52"/>
    </location>
</feature>
<keyword evidence="3" id="KW-1185">Reference proteome</keyword>
<evidence type="ECO:0000313" key="2">
    <source>
        <dbReference type="EMBL" id="KAF9503062.1"/>
    </source>
</evidence>
<evidence type="ECO:0000256" key="1">
    <source>
        <dbReference type="SAM" id="MobiDB-lite"/>
    </source>
</evidence>
<evidence type="ECO:0000313" key="3">
    <source>
        <dbReference type="Proteomes" id="UP000886523"/>
    </source>
</evidence>
<name>A0A9P6DFX0_9AGAM</name>
<feature type="region of interest" description="Disordered" evidence="1">
    <location>
        <begin position="29"/>
        <end position="84"/>
    </location>
</feature>
<dbReference type="AlphaFoldDB" id="A0A9P6DFX0"/>
<sequence>MHPLILIQRAAARKARTFPLLTVAQEDAQQQSYSQAPPQTPSSFSSSSSSLSPFHLDVSDSRASGPPMSYSPYSGPDEMSSLPFPDFPFESQVPETVFKSIPPNLNFHDEVNHALSGNYNPYAAPGFLPFPQSTQNLSLPVFTLTDPHHEDAEPACEKRCTDPAIHDALDQINRSPCGRCGKSEVITLGIFVLY</sequence>